<dbReference type="Proteomes" id="UP000709466">
    <property type="component" value="Unassembled WGS sequence"/>
</dbReference>
<accession>A0ABX0W2B4</accession>
<keyword evidence="9" id="KW-1185">Reference proteome</keyword>
<evidence type="ECO:0000256" key="1">
    <source>
        <dbReference type="ARBA" id="ARBA00003145"/>
    </source>
</evidence>
<dbReference type="SMART" id="SM00155">
    <property type="entry name" value="PLDc"/>
    <property type="match status" value="2"/>
</dbReference>
<dbReference type="RefSeq" id="WP_167639151.1">
    <property type="nucleotide sequence ID" value="NZ_JAATOP010000013.1"/>
</dbReference>
<dbReference type="PROSITE" id="PS50035">
    <property type="entry name" value="PLD"/>
    <property type="match status" value="2"/>
</dbReference>
<dbReference type="Gene3D" id="3.30.870.10">
    <property type="entry name" value="Endonuclease Chain A"/>
    <property type="match status" value="2"/>
</dbReference>
<protein>
    <recommendedName>
        <fullName evidence="3">Phospholipase D</fullName>
    </recommendedName>
    <alternativeName>
        <fullName evidence="5">Choline phosphatase</fullName>
    </alternativeName>
</protein>
<evidence type="ECO:0000256" key="2">
    <source>
        <dbReference type="ARBA" id="ARBA00004613"/>
    </source>
</evidence>
<dbReference type="InterPro" id="IPR001736">
    <property type="entry name" value="PLipase_D/transphosphatidylase"/>
</dbReference>
<evidence type="ECO:0000256" key="4">
    <source>
        <dbReference type="ARBA" id="ARBA00022525"/>
    </source>
</evidence>
<comment type="caution">
    <text evidence="8">The sequence shown here is derived from an EMBL/GenBank/DDBJ whole genome shotgun (WGS) entry which is preliminary data.</text>
</comment>
<gene>
    <name evidence="8" type="ORF">HCZ30_15150</name>
</gene>
<dbReference type="SUPFAM" id="SSF56024">
    <property type="entry name" value="Phospholipase D/nuclease"/>
    <property type="match status" value="2"/>
</dbReference>
<evidence type="ECO:0000313" key="8">
    <source>
        <dbReference type="EMBL" id="NIY73765.1"/>
    </source>
</evidence>
<name>A0ABX0W2B4_9RHOB</name>
<keyword evidence="4" id="KW-0964">Secreted</keyword>
<proteinExistence type="predicted"/>
<sequence>MLTFLAAVATAAAILRQRRSPRSAMAWLAFVVMIPYIAVPLFIALGIRRRGQRHRRAIKDLSGEPGLQRMLRAYDMPGPVDGNKIEFLPTPEVAKKAVFDVIASAEKDIVVSLYALTRDETGAAFVHALTDAVKRGVTVRLEVDAFGSLKRPRSAIREFKKAGGQFRLFAPLIHGPMGQPVNLRNHRKLVLADGKRLWAGGRNVGRRYLGDSQNSDTWVDLSFYAEGPITHEFAQLFCETWTRCGGKIEDDWLKNLGPHIENPGTSCLQLMPSGADQQGDALHDLIVHLVHRAERRIWICTPYFVPSSSLFEALSTARRRGVEVRITFPERSNQSLADLARGPFVNELEELGVEMNVLRGKMLHAKAIILDDYTFVGSANVDERSLLVNYESMVIAWSQEDREYLVDWYQKLAERADTGLKPASKPWRLLEKIVSLAGPEL</sequence>
<evidence type="ECO:0000313" key="9">
    <source>
        <dbReference type="Proteomes" id="UP000709466"/>
    </source>
</evidence>
<evidence type="ECO:0000256" key="6">
    <source>
        <dbReference type="SAM" id="Phobius"/>
    </source>
</evidence>
<evidence type="ECO:0000256" key="5">
    <source>
        <dbReference type="ARBA" id="ARBA00029594"/>
    </source>
</evidence>
<dbReference type="EMBL" id="JAATOP010000013">
    <property type="protein sequence ID" value="NIY73765.1"/>
    <property type="molecule type" value="Genomic_DNA"/>
</dbReference>
<evidence type="ECO:0000256" key="3">
    <source>
        <dbReference type="ARBA" id="ARBA00018392"/>
    </source>
</evidence>
<feature type="domain" description="PLD phosphodiesterase" evidence="7">
    <location>
        <begin position="181"/>
        <end position="208"/>
    </location>
</feature>
<reference evidence="8 9" key="1">
    <citation type="submission" date="2020-03" db="EMBL/GenBank/DDBJ databases">
        <title>Bacterial isolates of synthetic phycosphere.</title>
        <authorList>
            <person name="Fu H."/>
            <person name="Moran M.A."/>
        </authorList>
    </citation>
    <scope>NUCLEOTIDE SEQUENCE [LARGE SCALE GENOMIC DNA]</scope>
    <source>
        <strain evidence="8 9">HF1</strain>
    </source>
</reference>
<comment type="subcellular location">
    <subcellularLocation>
        <location evidence="2">Secreted</location>
    </subcellularLocation>
</comment>
<dbReference type="Pfam" id="PF13091">
    <property type="entry name" value="PLDc_2"/>
    <property type="match status" value="2"/>
</dbReference>
<keyword evidence="6" id="KW-1133">Transmembrane helix</keyword>
<dbReference type="PANTHER" id="PTHR21248">
    <property type="entry name" value="CARDIOLIPIN SYNTHASE"/>
    <property type="match status" value="1"/>
</dbReference>
<keyword evidence="6" id="KW-0812">Transmembrane</keyword>
<comment type="function">
    <text evidence="1">Could be a virulence factor.</text>
</comment>
<feature type="transmembrane region" description="Helical" evidence="6">
    <location>
        <begin position="26"/>
        <end position="47"/>
    </location>
</feature>
<organism evidence="8 9">
    <name type="scientific">Marivivens donghaensis</name>
    <dbReference type="NCBI Taxonomy" id="1699413"/>
    <lineage>
        <taxon>Bacteria</taxon>
        <taxon>Pseudomonadati</taxon>
        <taxon>Pseudomonadota</taxon>
        <taxon>Alphaproteobacteria</taxon>
        <taxon>Rhodobacterales</taxon>
        <taxon>Paracoccaceae</taxon>
        <taxon>Marivivens group</taxon>
        <taxon>Marivivens</taxon>
    </lineage>
</organism>
<feature type="domain" description="PLD phosphodiesterase" evidence="7">
    <location>
        <begin position="359"/>
        <end position="385"/>
    </location>
</feature>
<keyword evidence="6" id="KW-0472">Membrane</keyword>
<evidence type="ECO:0000259" key="7">
    <source>
        <dbReference type="PROSITE" id="PS50035"/>
    </source>
</evidence>
<dbReference type="PANTHER" id="PTHR21248:SF22">
    <property type="entry name" value="PHOSPHOLIPASE D"/>
    <property type="match status" value="1"/>
</dbReference>
<dbReference type="InterPro" id="IPR025202">
    <property type="entry name" value="PLD-like_dom"/>
</dbReference>